<dbReference type="Proteomes" id="UP001458880">
    <property type="component" value="Unassembled WGS sequence"/>
</dbReference>
<proteinExistence type="predicted"/>
<organism evidence="1 2">
    <name type="scientific">Popillia japonica</name>
    <name type="common">Japanese beetle</name>
    <dbReference type="NCBI Taxonomy" id="7064"/>
    <lineage>
        <taxon>Eukaryota</taxon>
        <taxon>Metazoa</taxon>
        <taxon>Ecdysozoa</taxon>
        <taxon>Arthropoda</taxon>
        <taxon>Hexapoda</taxon>
        <taxon>Insecta</taxon>
        <taxon>Pterygota</taxon>
        <taxon>Neoptera</taxon>
        <taxon>Endopterygota</taxon>
        <taxon>Coleoptera</taxon>
        <taxon>Polyphaga</taxon>
        <taxon>Scarabaeiformia</taxon>
        <taxon>Scarabaeidae</taxon>
        <taxon>Rutelinae</taxon>
        <taxon>Popillia</taxon>
    </lineage>
</organism>
<name>A0AAW1IWC0_POPJA</name>
<accession>A0AAW1IWC0</accession>
<feature type="non-terminal residue" evidence="1">
    <location>
        <position position="1"/>
    </location>
</feature>
<protein>
    <submittedName>
        <fullName evidence="1">Uncharacterized protein</fullName>
    </submittedName>
</protein>
<keyword evidence="2" id="KW-1185">Reference proteome</keyword>
<reference evidence="1 2" key="1">
    <citation type="journal article" date="2024" name="BMC Genomics">
        <title>De novo assembly and annotation of Popillia japonica's genome with initial clues to its potential as an invasive pest.</title>
        <authorList>
            <person name="Cucini C."/>
            <person name="Boschi S."/>
            <person name="Funari R."/>
            <person name="Cardaioli E."/>
            <person name="Iannotti N."/>
            <person name="Marturano G."/>
            <person name="Paoli F."/>
            <person name="Bruttini M."/>
            <person name="Carapelli A."/>
            <person name="Frati F."/>
            <person name="Nardi F."/>
        </authorList>
    </citation>
    <scope>NUCLEOTIDE SEQUENCE [LARGE SCALE GENOMIC DNA]</scope>
    <source>
        <strain evidence="1">DMR45628</strain>
    </source>
</reference>
<evidence type="ECO:0000313" key="1">
    <source>
        <dbReference type="EMBL" id="KAK9694058.1"/>
    </source>
</evidence>
<sequence>GGDISFRDSQLHSG</sequence>
<evidence type="ECO:0000313" key="2">
    <source>
        <dbReference type="Proteomes" id="UP001458880"/>
    </source>
</evidence>
<dbReference type="EMBL" id="JASPKY010000523">
    <property type="protein sequence ID" value="KAK9694058.1"/>
    <property type="molecule type" value="Genomic_DNA"/>
</dbReference>
<comment type="caution">
    <text evidence="1">The sequence shown here is derived from an EMBL/GenBank/DDBJ whole genome shotgun (WGS) entry which is preliminary data.</text>
</comment>
<gene>
    <name evidence="1" type="ORF">QE152_g33775</name>
</gene>